<keyword evidence="1" id="KW-0812">Transmembrane</keyword>
<gene>
    <name evidence="2" type="ORF">DSM01_166</name>
</gene>
<accession>A0ABY0D7G6</accession>
<dbReference type="Proteomes" id="UP000290037">
    <property type="component" value="Unassembled WGS sequence"/>
</dbReference>
<organism evidence="2 3">
    <name type="scientific">Leeuwenhoekiella palythoae</name>
    <dbReference type="NCBI Taxonomy" id="573501"/>
    <lineage>
        <taxon>Bacteria</taxon>
        <taxon>Pseudomonadati</taxon>
        <taxon>Bacteroidota</taxon>
        <taxon>Flavobacteriia</taxon>
        <taxon>Flavobacteriales</taxon>
        <taxon>Flavobacteriaceae</taxon>
        <taxon>Leeuwenhoekiella</taxon>
    </lineage>
</organism>
<evidence type="ECO:0000313" key="2">
    <source>
        <dbReference type="EMBL" id="RXG31030.1"/>
    </source>
</evidence>
<dbReference type="EMBL" id="QOVN01000001">
    <property type="protein sequence ID" value="RXG31030.1"/>
    <property type="molecule type" value="Genomic_DNA"/>
</dbReference>
<keyword evidence="1" id="KW-1133">Transmembrane helix</keyword>
<sequence>MRTLTQPVSFFQKITYSFKATVAVIAMLWYLVRKVFFFMF</sequence>
<protein>
    <submittedName>
        <fullName evidence="2">Uncharacterized protein</fullName>
    </submittedName>
</protein>
<proteinExistence type="predicted"/>
<keyword evidence="1" id="KW-0472">Membrane</keyword>
<evidence type="ECO:0000313" key="3">
    <source>
        <dbReference type="Proteomes" id="UP000290037"/>
    </source>
</evidence>
<feature type="transmembrane region" description="Helical" evidence="1">
    <location>
        <begin position="14"/>
        <end position="32"/>
    </location>
</feature>
<reference evidence="2 3" key="1">
    <citation type="submission" date="2018-07" db="EMBL/GenBank/DDBJ databases">
        <title>Leeuwenhoekiella genomics.</title>
        <authorList>
            <person name="Tahon G."/>
            <person name="Willems A."/>
        </authorList>
    </citation>
    <scope>NUCLEOTIDE SEQUENCE [LARGE SCALE GENOMIC DNA]</scope>
    <source>
        <strain evidence="2 3">LMG 24856</strain>
    </source>
</reference>
<evidence type="ECO:0000256" key="1">
    <source>
        <dbReference type="SAM" id="Phobius"/>
    </source>
</evidence>
<name>A0ABY0D7G6_9FLAO</name>
<keyword evidence="3" id="KW-1185">Reference proteome</keyword>
<comment type="caution">
    <text evidence="2">The sequence shown here is derived from an EMBL/GenBank/DDBJ whole genome shotgun (WGS) entry which is preliminary data.</text>
</comment>